<evidence type="ECO:0000313" key="2">
    <source>
        <dbReference type="EMBL" id="AKJ05118.1"/>
    </source>
</evidence>
<organism evidence="2 4">
    <name type="scientific">Archangium gephyra</name>
    <dbReference type="NCBI Taxonomy" id="48"/>
    <lineage>
        <taxon>Bacteria</taxon>
        <taxon>Pseudomonadati</taxon>
        <taxon>Myxococcota</taxon>
        <taxon>Myxococcia</taxon>
        <taxon>Myxococcales</taxon>
        <taxon>Cystobacterineae</taxon>
        <taxon>Archangiaceae</taxon>
        <taxon>Archangium</taxon>
    </lineage>
</organism>
<dbReference type="Proteomes" id="UP000256345">
    <property type="component" value="Unassembled WGS sequence"/>
</dbReference>
<accession>A0AAC8QCJ7</accession>
<feature type="region of interest" description="Disordered" evidence="1">
    <location>
        <begin position="29"/>
        <end position="65"/>
    </location>
</feature>
<proteinExistence type="predicted"/>
<dbReference type="EMBL" id="QUMU01000002">
    <property type="protein sequence ID" value="REG35815.1"/>
    <property type="molecule type" value="Genomic_DNA"/>
</dbReference>
<protein>
    <submittedName>
        <fullName evidence="2">Uncharacterized protein</fullName>
    </submittedName>
</protein>
<sequence>MGTFKQFLDEKQLKPETLVRLSGQLEARAGDDRKLAKQRSDKRRDKEQQAKPYAELGIGKPRSGRGVSVQQVTAALEDQPLPAKVRGKLVRAVNAVLSKKGGQPVDFKALFGEVPVRKGAAAKAS</sequence>
<dbReference type="EMBL" id="CP011509">
    <property type="protein sequence ID" value="AKJ05118.1"/>
    <property type="molecule type" value="Genomic_DNA"/>
</dbReference>
<feature type="compositionally biased region" description="Basic and acidic residues" evidence="1">
    <location>
        <begin position="29"/>
        <end position="49"/>
    </location>
</feature>
<keyword evidence="5" id="KW-1185">Reference proteome</keyword>
<dbReference type="RefSeq" id="WP_047858736.1">
    <property type="nucleotide sequence ID" value="NZ_CP011509.1"/>
</dbReference>
<dbReference type="KEGG" id="age:AA314_06744"/>
<dbReference type="AlphaFoldDB" id="A0AAC8QCJ7"/>
<gene>
    <name evidence="2" type="ORF">AA314_06744</name>
    <name evidence="3" type="ORF">ATI61_102188</name>
</gene>
<evidence type="ECO:0000256" key="1">
    <source>
        <dbReference type="SAM" id="MobiDB-lite"/>
    </source>
</evidence>
<reference evidence="2 4" key="1">
    <citation type="submission" date="2015-05" db="EMBL/GenBank/DDBJ databases">
        <title>Genome assembly of Archangium gephyra DSM 2261.</title>
        <authorList>
            <person name="Sharma G."/>
            <person name="Subramanian S."/>
        </authorList>
    </citation>
    <scope>NUCLEOTIDE SEQUENCE [LARGE SCALE GENOMIC DNA]</scope>
    <source>
        <strain evidence="2 4">DSM 2261</strain>
    </source>
</reference>
<evidence type="ECO:0000313" key="5">
    <source>
        <dbReference type="Proteomes" id="UP000256345"/>
    </source>
</evidence>
<name>A0AAC8QCJ7_9BACT</name>
<dbReference type="Proteomes" id="UP000035579">
    <property type="component" value="Chromosome"/>
</dbReference>
<evidence type="ECO:0000313" key="4">
    <source>
        <dbReference type="Proteomes" id="UP000035579"/>
    </source>
</evidence>
<reference evidence="3 5" key="2">
    <citation type="submission" date="2018-08" db="EMBL/GenBank/DDBJ databases">
        <title>Genomic Encyclopedia of Archaeal and Bacterial Type Strains, Phase II (KMG-II): from individual species to whole genera.</title>
        <authorList>
            <person name="Goeker M."/>
        </authorList>
    </citation>
    <scope>NUCLEOTIDE SEQUENCE [LARGE SCALE GENOMIC DNA]</scope>
    <source>
        <strain evidence="3 5">DSM 2261</strain>
    </source>
</reference>
<evidence type="ECO:0000313" key="3">
    <source>
        <dbReference type="EMBL" id="REG35815.1"/>
    </source>
</evidence>